<reference evidence="1 2" key="1">
    <citation type="journal article" date="2019" name="Nat. Plants">
        <title>Genome sequencing of Musa balbisiana reveals subgenome evolution and function divergence in polyploid bananas.</title>
        <authorList>
            <person name="Yao X."/>
        </authorList>
    </citation>
    <scope>NUCLEOTIDE SEQUENCE [LARGE SCALE GENOMIC DNA]</scope>
    <source>
        <strain evidence="2">cv. DH-PKW</strain>
        <tissue evidence="1">Leaves</tissue>
    </source>
</reference>
<dbReference type="AlphaFoldDB" id="A0A4S8IJ95"/>
<keyword evidence="2" id="KW-1185">Reference proteome</keyword>
<gene>
    <name evidence="1" type="ORF">C4D60_Mb09t26560</name>
</gene>
<accession>A0A4S8IJ95</accession>
<sequence length="124" mass="13436">MGDQSVRVEAGLSPFNHAAVNLRTGVLDVVLQSYITGREVAEEQDTGSQVLEPSCEARAREFSYSDDAALDSKGEEDMACKTCRNTKLWPRGISAVAFILNHAVGIICFCDNDMKTILPTSSPP</sequence>
<name>A0A4S8IJ95_MUSBA</name>
<protein>
    <submittedName>
        <fullName evidence="1">Uncharacterized protein</fullName>
    </submittedName>
</protein>
<organism evidence="1 2">
    <name type="scientific">Musa balbisiana</name>
    <name type="common">Banana</name>
    <dbReference type="NCBI Taxonomy" id="52838"/>
    <lineage>
        <taxon>Eukaryota</taxon>
        <taxon>Viridiplantae</taxon>
        <taxon>Streptophyta</taxon>
        <taxon>Embryophyta</taxon>
        <taxon>Tracheophyta</taxon>
        <taxon>Spermatophyta</taxon>
        <taxon>Magnoliopsida</taxon>
        <taxon>Liliopsida</taxon>
        <taxon>Zingiberales</taxon>
        <taxon>Musaceae</taxon>
        <taxon>Musa</taxon>
    </lineage>
</organism>
<evidence type="ECO:0000313" key="1">
    <source>
        <dbReference type="EMBL" id="THU48467.1"/>
    </source>
</evidence>
<dbReference type="EMBL" id="PYDT01000010">
    <property type="protein sequence ID" value="THU48467.1"/>
    <property type="molecule type" value="Genomic_DNA"/>
</dbReference>
<evidence type="ECO:0000313" key="2">
    <source>
        <dbReference type="Proteomes" id="UP000317650"/>
    </source>
</evidence>
<comment type="caution">
    <text evidence="1">The sequence shown here is derived from an EMBL/GenBank/DDBJ whole genome shotgun (WGS) entry which is preliminary data.</text>
</comment>
<dbReference type="Proteomes" id="UP000317650">
    <property type="component" value="Chromosome 9"/>
</dbReference>
<proteinExistence type="predicted"/>